<name>A0ABQ5CWU5_9ASTR</name>
<dbReference type="InterPro" id="IPR005162">
    <property type="entry name" value="Retrotrans_gag_dom"/>
</dbReference>
<keyword evidence="2" id="KW-0695">RNA-directed DNA polymerase</keyword>
<accession>A0ABQ5CWU5</accession>
<evidence type="ECO:0000313" key="3">
    <source>
        <dbReference type="Proteomes" id="UP001151760"/>
    </source>
</evidence>
<gene>
    <name evidence="2" type="ORF">Tco_0911509</name>
</gene>
<feature type="domain" description="Retrotransposon gag" evidence="1">
    <location>
        <begin position="57"/>
        <end position="117"/>
    </location>
</feature>
<dbReference type="Pfam" id="PF03732">
    <property type="entry name" value="Retrotrans_gag"/>
    <property type="match status" value="1"/>
</dbReference>
<dbReference type="Proteomes" id="UP001151760">
    <property type="component" value="Unassembled WGS sequence"/>
</dbReference>
<evidence type="ECO:0000259" key="1">
    <source>
        <dbReference type="Pfam" id="PF03732"/>
    </source>
</evidence>
<reference evidence="2" key="2">
    <citation type="submission" date="2022-01" db="EMBL/GenBank/DDBJ databases">
        <authorList>
            <person name="Yamashiro T."/>
            <person name="Shiraishi A."/>
            <person name="Satake H."/>
            <person name="Nakayama K."/>
        </authorList>
    </citation>
    <scope>NUCLEOTIDE SEQUENCE</scope>
</reference>
<evidence type="ECO:0000313" key="2">
    <source>
        <dbReference type="EMBL" id="GJT31234.1"/>
    </source>
</evidence>
<reference evidence="2" key="1">
    <citation type="journal article" date="2022" name="Int. J. Mol. Sci.">
        <title>Draft Genome of Tanacetum Coccineum: Genomic Comparison of Closely Related Tanacetum-Family Plants.</title>
        <authorList>
            <person name="Yamashiro T."/>
            <person name="Shiraishi A."/>
            <person name="Nakayama K."/>
            <person name="Satake H."/>
        </authorList>
    </citation>
    <scope>NUCLEOTIDE SEQUENCE</scope>
</reference>
<organism evidence="2 3">
    <name type="scientific">Tanacetum coccineum</name>
    <dbReference type="NCBI Taxonomy" id="301880"/>
    <lineage>
        <taxon>Eukaryota</taxon>
        <taxon>Viridiplantae</taxon>
        <taxon>Streptophyta</taxon>
        <taxon>Embryophyta</taxon>
        <taxon>Tracheophyta</taxon>
        <taxon>Spermatophyta</taxon>
        <taxon>Magnoliopsida</taxon>
        <taxon>eudicotyledons</taxon>
        <taxon>Gunneridae</taxon>
        <taxon>Pentapetalae</taxon>
        <taxon>asterids</taxon>
        <taxon>campanulids</taxon>
        <taxon>Asterales</taxon>
        <taxon>Asteraceae</taxon>
        <taxon>Asteroideae</taxon>
        <taxon>Anthemideae</taxon>
        <taxon>Anthemidinae</taxon>
        <taxon>Tanacetum</taxon>
    </lineage>
</organism>
<comment type="caution">
    <text evidence="2">The sequence shown here is derived from an EMBL/GenBank/DDBJ whole genome shotgun (WGS) entry which is preliminary data.</text>
</comment>
<sequence length="129" mass="14878">MTVNQAAVTGDQRPTTKVVIKDQVAATCSTIGTIKILKYDKITGQLLHLHTWTSWFMMEEYCPDDEVHKLESEFWNHKMVESDIDGYTARFHELARLVPHMVTPKSKRIDRYIRGLAPAIRRTMETSPC</sequence>
<proteinExistence type="predicted"/>
<dbReference type="EMBL" id="BQNB010014689">
    <property type="protein sequence ID" value="GJT31234.1"/>
    <property type="molecule type" value="Genomic_DNA"/>
</dbReference>
<keyword evidence="2" id="KW-0548">Nucleotidyltransferase</keyword>
<keyword evidence="2" id="KW-0808">Transferase</keyword>
<dbReference type="GO" id="GO:0003964">
    <property type="term" value="F:RNA-directed DNA polymerase activity"/>
    <property type="evidence" value="ECO:0007669"/>
    <property type="project" value="UniProtKB-KW"/>
</dbReference>
<keyword evidence="3" id="KW-1185">Reference proteome</keyword>
<protein>
    <submittedName>
        <fullName evidence="2">Reverse transcriptase domain-containing protein</fullName>
    </submittedName>
</protein>